<proteinExistence type="inferred from homology"/>
<comment type="similarity">
    <text evidence="4">Belongs to the peptidase S8 family.</text>
</comment>
<reference evidence="8" key="1">
    <citation type="submission" date="2018-11" db="EMBL/GenBank/DDBJ databases">
        <title>Chitinophaga lutea sp.nov., isolate from arsenic contaminated soil.</title>
        <authorList>
            <person name="Zong Y."/>
        </authorList>
    </citation>
    <scope>NUCLEOTIDE SEQUENCE [LARGE SCALE GENOMIC DNA]</scope>
    <source>
        <strain evidence="8">YLT18</strain>
    </source>
</reference>
<dbReference type="PROSITE" id="PS00137">
    <property type="entry name" value="SUBTILASE_HIS"/>
    <property type="match status" value="1"/>
</dbReference>
<dbReference type="PROSITE" id="PS51892">
    <property type="entry name" value="SUBTILASE"/>
    <property type="match status" value="1"/>
</dbReference>
<evidence type="ECO:0000256" key="2">
    <source>
        <dbReference type="ARBA" id="ARBA00022801"/>
    </source>
</evidence>
<dbReference type="GO" id="GO:0016020">
    <property type="term" value="C:membrane"/>
    <property type="evidence" value="ECO:0007669"/>
    <property type="project" value="TreeGrafter"/>
</dbReference>
<gene>
    <name evidence="7" type="ORF">EG028_00445</name>
</gene>
<keyword evidence="1 4" id="KW-0645">Protease</keyword>
<evidence type="ECO:0000313" key="7">
    <source>
        <dbReference type="EMBL" id="RPD42802.1"/>
    </source>
</evidence>
<evidence type="ECO:0000256" key="5">
    <source>
        <dbReference type="SAM" id="Phobius"/>
    </source>
</evidence>
<dbReference type="GO" id="GO:0016485">
    <property type="term" value="P:protein processing"/>
    <property type="evidence" value="ECO:0007669"/>
    <property type="project" value="TreeGrafter"/>
</dbReference>
<comment type="caution">
    <text evidence="7">The sequence shown here is derived from an EMBL/GenBank/DDBJ whole genome shotgun (WGS) entry which is preliminary data.</text>
</comment>
<evidence type="ECO:0000256" key="4">
    <source>
        <dbReference type="PROSITE-ProRule" id="PRU01240"/>
    </source>
</evidence>
<keyword evidence="3 4" id="KW-0720">Serine protease</keyword>
<sequence length="428" mass="47287">MSYQIYIQGQKYSIHGKSKPVRNDMPSTLIVKFRGGLSDSVKAFNLINGISKIRRIWGNDLIYLCTFKQMPLRQLSDLAKAYHDSGVASFAEPHMMTTIRRESPFNDPLYAKQWYFENNGQMGGVPGVDIGIVKALQFIKEQNIDVNYSIKLAVLDEGVDIKHPEFSDKGMFYGNFSMYGDRKNPLPLLEDHHGTNVAGVIAAVQKNQRGIAGINPFVQIMIGRIYYTEGGPHVDPLRIADGIRIAVDRGAQVINLSWRLKNFSPVVADAIRYGYDKGILFCAAAGNYMSRNGLKEVAFPGMMDEVITVGACNHRGEWTNLSNTPADARFGSCYGREMDILAPGLYIPTTMNDGGYTYNFFGTSAATAIVSAVAALVLAVRPSLTAIQVREILLSTCDEVYGDSTIPYFHRAGYGRINAFKAVKKALS</sequence>
<name>A0A3N4MFK2_9BACT</name>
<keyword evidence="8" id="KW-1185">Reference proteome</keyword>
<dbReference type="InterPro" id="IPR015500">
    <property type="entry name" value="Peptidase_S8_subtilisin-rel"/>
</dbReference>
<evidence type="ECO:0000256" key="1">
    <source>
        <dbReference type="ARBA" id="ARBA00022670"/>
    </source>
</evidence>
<dbReference type="InterPro" id="IPR036852">
    <property type="entry name" value="Peptidase_S8/S53_dom_sf"/>
</dbReference>
<dbReference type="GO" id="GO:0004252">
    <property type="term" value="F:serine-type endopeptidase activity"/>
    <property type="evidence" value="ECO:0007669"/>
    <property type="project" value="UniProtKB-UniRule"/>
</dbReference>
<organism evidence="7 8">
    <name type="scientific">Chitinophaga barathri</name>
    <dbReference type="NCBI Taxonomy" id="1647451"/>
    <lineage>
        <taxon>Bacteria</taxon>
        <taxon>Pseudomonadati</taxon>
        <taxon>Bacteroidota</taxon>
        <taxon>Chitinophagia</taxon>
        <taxon>Chitinophagales</taxon>
        <taxon>Chitinophagaceae</taxon>
        <taxon>Chitinophaga</taxon>
    </lineage>
</organism>
<keyword evidence="2 4" id="KW-0378">Hydrolase</keyword>
<dbReference type="OrthoDB" id="9813435at2"/>
<accession>A0A3N4MFK2</accession>
<dbReference type="AlphaFoldDB" id="A0A3N4MFK2"/>
<dbReference type="InterPro" id="IPR000209">
    <property type="entry name" value="Peptidase_S8/S53_dom"/>
</dbReference>
<dbReference type="Pfam" id="PF00082">
    <property type="entry name" value="Peptidase_S8"/>
    <property type="match status" value="1"/>
</dbReference>
<dbReference type="Proteomes" id="UP000279089">
    <property type="component" value="Unassembled WGS sequence"/>
</dbReference>
<evidence type="ECO:0000259" key="6">
    <source>
        <dbReference type="Pfam" id="PF00082"/>
    </source>
</evidence>
<dbReference type="PANTHER" id="PTHR42884">
    <property type="entry name" value="PROPROTEIN CONVERTASE SUBTILISIN/KEXIN-RELATED"/>
    <property type="match status" value="1"/>
</dbReference>
<dbReference type="RefSeq" id="WP_120514083.1">
    <property type="nucleotide sequence ID" value="NZ_QXZY01000001.1"/>
</dbReference>
<dbReference type="SUPFAM" id="SSF52743">
    <property type="entry name" value="Subtilisin-like"/>
    <property type="match status" value="1"/>
</dbReference>
<evidence type="ECO:0000256" key="3">
    <source>
        <dbReference type="ARBA" id="ARBA00022825"/>
    </source>
</evidence>
<dbReference type="PANTHER" id="PTHR42884:SF14">
    <property type="entry name" value="NEUROENDOCRINE CONVERTASE 1"/>
    <property type="match status" value="1"/>
</dbReference>
<dbReference type="EMBL" id="RMBX01000001">
    <property type="protein sequence ID" value="RPD42802.1"/>
    <property type="molecule type" value="Genomic_DNA"/>
</dbReference>
<keyword evidence="5" id="KW-0472">Membrane</keyword>
<protein>
    <recommendedName>
        <fullName evidence="6">Peptidase S8/S53 domain-containing protein</fullName>
    </recommendedName>
</protein>
<feature type="domain" description="Peptidase S8/S53" evidence="6">
    <location>
        <begin position="150"/>
        <end position="403"/>
    </location>
</feature>
<keyword evidence="5" id="KW-0812">Transmembrane</keyword>
<feature type="active site" description="Charge relay system" evidence="4">
    <location>
        <position position="364"/>
    </location>
</feature>
<feature type="active site" description="Charge relay system" evidence="4">
    <location>
        <position position="156"/>
    </location>
</feature>
<feature type="active site" description="Charge relay system" evidence="4">
    <location>
        <position position="193"/>
    </location>
</feature>
<evidence type="ECO:0000313" key="8">
    <source>
        <dbReference type="Proteomes" id="UP000279089"/>
    </source>
</evidence>
<dbReference type="Gene3D" id="3.40.50.200">
    <property type="entry name" value="Peptidase S8/S53 domain"/>
    <property type="match status" value="1"/>
</dbReference>
<feature type="transmembrane region" description="Helical" evidence="5">
    <location>
        <begin position="358"/>
        <end position="380"/>
    </location>
</feature>
<keyword evidence="5" id="KW-1133">Transmembrane helix</keyword>
<dbReference type="InterPro" id="IPR022398">
    <property type="entry name" value="Peptidase_S8_His-AS"/>
</dbReference>
<dbReference type="PRINTS" id="PR00723">
    <property type="entry name" value="SUBTILISIN"/>
</dbReference>